<proteinExistence type="predicted"/>
<dbReference type="OrthoDB" id="529367at2759"/>
<protein>
    <recommendedName>
        <fullName evidence="10">S-adenosyl-L-methionine-dependent methyltransferase</fullName>
    </recommendedName>
</protein>
<sequence>MALLKRLSPMERPSGTDRSDSPLLKEPGSPSGPRLLNRDEVPSWYGHSPHIRTSYRPVTPSISRCLSSLLYLHNETVNVYSHLIPAIIALLGNGLLYVYFSASFPDATWADQLVFHIYLTTSVICFGISSAYHTFLCHSACYTDIWGRLDYVAIVFQILGSFISGIYIGFYCEPHLQNLYWSMVGSLGFLTGFVVVHPKLQSQKWRLLRLSTFVATGLSAFAPIIHAARIFPYQQLDQQAGLRYYYLEGLVIVIGVLFYATHFPESRRPGSFDIWGSSHQDSNYYTETQDWEPEDFRSETTSIASAIAKGRLENGRRYQALKEDDYWSPSDEQQFEAFEIGHIVFLVLDHDRENPLHHAPIGNSPKHILDIGTGKGTWAVDMADLYPSATVRGVDVFPPPLSWMPPNCVLEVDDVLREWTWREPFDFIHMRLMLGAFTPEGWDQLYKQCYDALEPGGWIEQMELDVRVYSDDGTLKEGGVLATWGDNFIGCSERAGRSLLTQETMQGAMEKAGFVDVQEKLYKIPLGPWPRDKVLKELGQLQYAHWVTALEGWAMWLLTKFGAPTPWTSDEVQVYLSKVRAELRNPRTHAYEYARRVWARKPTVEEEMARTPIKTEPEF</sequence>
<keyword evidence="2 7" id="KW-0812">Transmembrane</keyword>
<keyword evidence="9" id="KW-1185">Reference proteome</keyword>
<dbReference type="STRING" id="60169.A0A1V6NX23"/>
<feature type="region of interest" description="Disordered" evidence="6">
    <location>
        <begin position="1"/>
        <end position="36"/>
    </location>
</feature>
<organism evidence="8 9">
    <name type="scientific">Penicillium polonicum</name>
    <dbReference type="NCBI Taxonomy" id="60169"/>
    <lineage>
        <taxon>Eukaryota</taxon>
        <taxon>Fungi</taxon>
        <taxon>Dikarya</taxon>
        <taxon>Ascomycota</taxon>
        <taxon>Pezizomycotina</taxon>
        <taxon>Eurotiomycetes</taxon>
        <taxon>Eurotiomycetidae</taxon>
        <taxon>Eurotiales</taxon>
        <taxon>Aspergillaceae</taxon>
        <taxon>Penicillium</taxon>
    </lineage>
</organism>
<feature type="transmembrane region" description="Helical" evidence="7">
    <location>
        <begin position="210"/>
        <end position="231"/>
    </location>
</feature>
<dbReference type="CDD" id="cd02440">
    <property type="entry name" value="AdoMet_MTases"/>
    <property type="match status" value="1"/>
</dbReference>
<evidence type="ECO:0000256" key="6">
    <source>
        <dbReference type="SAM" id="MobiDB-lite"/>
    </source>
</evidence>
<reference evidence="9" key="1">
    <citation type="journal article" date="2017" name="Nat. Microbiol.">
        <title>Global analysis of biosynthetic gene clusters reveals vast potential of secondary metabolite production in Penicillium species.</title>
        <authorList>
            <person name="Nielsen J.C."/>
            <person name="Grijseels S."/>
            <person name="Prigent S."/>
            <person name="Ji B."/>
            <person name="Dainat J."/>
            <person name="Nielsen K.F."/>
            <person name="Frisvad J.C."/>
            <person name="Workman M."/>
            <person name="Nielsen J."/>
        </authorList>
    </citation>
    <scope>NUCLEOTIDE SEQUENCE [LARGE SCALE GENOMIC DNA]</scope>
    <source>
        <strain evidence="9">IBT 4502</strain>
    </source>
</reference>
<evidence type="ECO:0000256" key="3">
    <source>
        <dbReference type="ARBA" id="ARBA00022989"/>
    </source>
</evidence>
<dbReference type="GO" id="GO:0046872">
    <property type="term" value="F:metal ion binding"/>
    <property type="evidence" value="ECO:0007669"/>
    <property type="project" value="UniProtKB-KW"/>
</dbReference>
<keyword evidence="5" id="KW-0862">Zinc</keyword>
<dbReference type="Pfam" id="PF03006">
    <property type="entry name" value="HlyIII"/>
    <property type="match status" value="1"/>
</dbReference>
<evidence type="ECO:0000256" key="4">
    <source>
        <dbReference type="ARBA" id="ARBA00023136"/>
    </source>
</evidence>
<dbReference type="PANTHER" id="PTHR20855">
    <property type="entry name" value="ADIPOR/PROGESTIN RECEPTOR-RELATED"/>
    <property type="match status" value="1"/>
</dbReference>
<feature type="transmembrane region" description="Helical" evidence="7">
    <location>
        <begin position="149"/>
        <end position="168"/>
    </location>
</feature>
<dbReference type="InterPro" id="IPR029063">
    <property type="entry name" value="SAM-dependent_MTases_sf"/>
</dbReference>
<evidence type="ECO:0000256" key="2">
    <source>
        <dbReference type="ARBA" id="ARBA00022692"/>
    </source>
</evidence>
<evidence type="ECO:0000256" key="5">
    <source>
        <dbReference type="PIRSR" id="PIRSR604254-1"/>
    </source>
</evidence>
<keyword evidence="4 7" id="KW-0472">Membrane</keyword>
<feature type="transmembrane region" description="Helical" evidence="7">
    <location>
        <begin position="243"/>
        <end position="261"/>
    </location>
</feature>
<comment type="caution">
    <text evidence="8">The sequence shown here is derived from an EMBL/GenBank/DDBJ whole genome shotgun (WGS) entry which is preliminary data.</text>
</comment>
<dbReference type="InterPro" id="IPR004254">
    <property type="entry name" value="AdipoR/HlyIII-related"/>
</dbReference>
<gene>
    <name evidence="8" type="ORF">PENPOL_c002G04709</name>
</gene>
<dbReference type="AlphaFoldDB" id="A0A1V6NX23"/>
<dbReference type="PANTHER" id="PTHR20855:SF130">
    <property type="entry name" value="HAEMOLYSIN-III FAMILY PROTEIN"/>
    <property type="match status" value="1"/>
</dbReference>
<dbReference type="GO" id="GO:0016020">
    <property type="term" value="C:membrane"/>
    <property type="evidence" value="ECO:0007669"/>
    <property type="project" value="UniProtKB-SubCell"/>
</dbReference>
<dbReference type="GO" id="GO:0006882">
    <property type="term" value="P:intracellular zinc ion homeostasis"/>
    <property type="evidence" value="ECO:0007669"/>
    <property type="project" value="TreeGrafter"/>
</dbReference>
<evidence type="ECO:0000256" key="7">
    <source>
        <dbReference type="SAM" id="Phobius"/>
    </source>
</evidence>
<feature type="binding site" evidence="5">
    <location>
        <position position="279"/>
    </location>
    <ligand>
        <name>Zn(2+)</name>
        <dbReference type="ChEBI" id="CHEBI:29105"/>
    </ligand>
</feature>
<comment type="subcellular location">
    <subcellularLocation>
        <location evidence="1">Membrane</location>
        <topology evidence="1">Multi-pass membrane protein</topology>
    </subcellularLocation>
</comment>
<feature type="binding site" evidence="5">
    <location>
        <position position="133"/>
    </location>
    <ligand>
        <name>Zn(2+)</name>
        <dbReference type="ChEBI" id="CHEBI:29105"/>
    </ligand>
</feature>
<dbReference type="SUPFAM" id="SSF53335">
    <property type="entry name" value="S-adenosyl-L-methionine-dependent methyltransferases"/>
    <property type="match status" value="1"/>
</dbReference>
<dbReference type="Gene3D" id="3.40.50.150">
    <property type="entry name" value="Vaccinia Virus protein VP39"/>
    <property type="match status" value="1"/>
</dbReference>
<dbReference type="Proteomes" id="UP000191408">
    <property type="component" value="Unassembled WGS sequence"/>
</dbReference>
<name>A0A1V6NX23_PENPO</name>
<dbReference type="EMBL" id="MDYM01000002">
    <property type="protein sequence ID" value="OQD69274.1"/>
    <property type="molecule type" value="Genomic_DNA"/>
</dbReference>
<evidence type="ECO:0008006" key="10">
    <source>
        <dbReference type="Google" id="ProtNLM"/>
    </source>
</evidence>
<keyword evidence="5" id="KW-0479">Metal-binding</keyword>
<evidence type="ECO:0000256" key="1">
    <source>
        <dbReference type="ARBA" id="ARBA00004141"/>
    </source>
</evidence>
<dbReference type="GO" id="GO:0038023">
    <property type="term" value="F:signaling receptor activity"/>
    <property type="evidence" value="ECO:0007669"/>
    <property type="project" value="TreeGrafter"/>
</dbReference>
<evidence type="ECO:0000313" key="9">
    <source>
        <dbReference type="Proteomes" id="UP000191408"/>
    </source>
</evidence>
<accession>A0A1V6NX23</accession>
<feature type="transmembrane region" description="Helical" evidence="7">
    <location>
        <begin position="115"/>
        <end position="137"/>
    </location>
</feature>
<evidence type="ECO:0000313" key="8">
    <source>
        <dbReference type="EMBL" id="OQD69274.1"/>
    </source>
</evidence>
<keyword evidence="3 7" id="KW-1133">Transmembrane helix</keyword>
<dbReference type="Pfam" id="PF13489">
    <property type="entry name" value="Methyltransf_23"/>
    <property type="match status" value="1"/>
</dbReference>
<feature type="transmembrane region" description="Helical" evidence="7">
    <location>
        <begin position="180"/>
        <end position="198"/>
    </location>
</feature>
<feature type="transmembrane region" description="Helical" evidence="7">
    <location>
        <begin position="79"/>
        <end position="100"/>
    </location>
</feature>